<sequence length="73" mass="8116">MLELMEWLAERGVTTVFKVDGERMVERRAAWMVIVSGGSLGEDSFFRADLARPDSCLDSLLAHLETKGLSPFA</sequence>
<gene>
    <name evidence="1" type="ORF">PO587_30005</name>
</gene>
<accession>A0ABT5G232</accession>
<keyword evidence="2" id="KW-1185">Reference proteome</keyword>
<dbReference type="Proteomes" id="UP001221328">
    <property type="component" value="Unassembled WGS sequence"/>
</dbReference>
<protein>
    <submittedName>
        <fullName evidence="1">Uncharacterized protein</fullName>
    </submittedName>
</protein>
<proteinExistence type="predicted"/>
<evidence type="ECO:0000313" key="2">
    <source>
        <dbReference type="Proteomes" id="UP001221328"/>
    </source>
</evidence>
<reference evidence="1 2" key="1">
    <citation type="journal article" date="2015" name="Int. J. Syst. Evol. Microbiol.">
        <title>Streptomyces gilvifuscus sp. nov., an actinomycete that produces antibacterial compounds isolated from soil.</title>
        <authorList>
            <person name="Nguyen T.M."/>
            <person name="Kim J."/>
        </authorList>
    </citation>
    <scope>NUCLEOTIDE SEQUENCE [LARGE SCALE GENOMIC DNA]</scope>
    <source>
        <strain evidence="1 2">T113</strain>
    </source>
</reference>
<name>A0ABT5G232_9ACTN</name>
<dbReference type="EMBL" id="JAQOSK010000013">
    <property type="protein sequence ID" value="MDC2958682.1"/>
    <property type="molecule type" value="Genomic_DNA"/>
</dbReference>
<organism evidence="1 2">
    <name type="scientific">Streptomyces gilvifuscus</name>
    <dbReference type="NCBI Taxonomy" id="1550617"/>
    <lineage>
        <taxon>Bacteria</taxon>
        <taxon>Bacillati</taxon>
        <taxon>Actinomycetota</taxon>
        <taxon>Actinomycetes</taxon>
        <taxon>Kitasatosporales</taxon>
        <taxon>Streptomycetaceae</taxon>
        <taxon>Streptomyces</taxon>
    </lineage>
</organism>
<comment type="caution">
    <text evidence="1">The sequence shown here is derived from an EMBL/GenBank/DDBJ whole genome shotgun (WGS) entry which is preliminary data.</text>
</comment>
<dbReference type="RefSeq" id="WP_272177449.1">
    <property type="nucleotide sequence ID" value="NZ_JAQOSK010000013.1"/>
</dbReference>
<evidence type="ECO:0000313" key="1">
    <source>
        <dbReference type="EMBL" id="MDC2958682.1"/>
    </source>
</evidence>